<name>A0A7J6FHU6_CANSA</name>
<keyword evidence="2" id="KW-0472">Membrane</keyword>
<feature type="region of interest" description="Disordered" evidence="1">
    <location>
        <begin position="236"/>
        <end position="255"/>
    </location>
</feature>
<dbReference type="PANTHER" id="PTHR34553:SF8">
    <property type="match status" value="1"/>
</dbReference>
<evidence type="ECO:0000256" key="1">
    <source>
        <dbReference type="SAM" id="MobiDB-lite"/>
    </source>
</evidence>
<dbReference type="PANTHER" id="PTHR34553">
    <property type="entry name" value="OS05G0597400 PROTEIN"/>
    <property type="match status" value="1"/>
</dbReference>
<dbReference type="Proteomes" id="UP000583929">
    <property type="component" value="Unassembled WGS sequence"/>
</dbReference>
<evidence type="ECO:0000313" key="4">
    <source>
        <dbReference type="Proteomes" id="UP000583929"/>
    </source>
</evidence>
<gene>
    <name evidence="3" type="ORF">G4B88_012956</name>
</gene>
<organism evidence="3 4">
    <name type="scientific">Cannabis sativa</name>
    <name type="common">Hemp</name>
    <name type="synonym">Marijuana</name>
    <dbReference type="NCBI Taxonomy" id="3483"/>
    <lineage>
        <taxon>Eukaryota</taxon>
        <taxon>Viridiplantae</taxon>
        <taxon>Streptophyta</taxon>
        <taxon>Embryophyta</taxon>
        <taxon>Tracheophyta</taxon>
        <taxon>Spermatophyta</taxon>
        <taxon>Magnoliopsida</taxon>
        <taxon>eudicotyledons</taxon>
        <taxon>Gunneridae</taxon>
        <taxon>Pentapetalae</taxon>
        <taxon>rosids</taxon>
        <taxon>fabids</taxon>
        <taxon>Rosales</taxon>
        <taxon>Cannabaceae</taxon>
        <taxon>Cannabis</taxon>
    </lineage>
</organism>
<feature type="compositionally biased region" description="Polar residues" evidence="1">
    <location>
        <begin position="241"/>
        <end position="255"/>
    </location>
</feature>
<evidence type="ECO:0000256" key="2">
    <source>
        <dbReference type="SAM" id="Phobius"/>
    </source>
</evidence>
<keyword evidence="2" id="KW-1133">Transmembrane helix</keyword>
<sequence length="714" mass="82370">MDSMESCSDHLYPLTSLQIGDINTNLSREFLYFASVSHKFFILVDNQSWRKAKHSTSTRLKALVTTKYRTSPFRNTRPLLRSSSFHSSSSGHETNRLFKWFPTFDIASWRDKTPFSIKNLYKELHGFIVFEVSWEDVRGINYLNQLQTDGSMAFEVKSLTKWEFNSIDQALSCISSWFSGTQPETQILRNNLILLRGKFPHHSTKKVASQADEVFSEDIFFDASDSALDENDTMDMDKQQLQEPKPSGNTEQNGEVDCYSNSGREPMVYEDILLLCRFKNKDLPFKLKQVITSDLKLLTLLESGLPTWVIFLQSYPLFCALYRPWMRPLFRTIYILISLVTVIIGFYDLYKNVPLLKATISHLCGPFFNWIESWEMLSRVKYLGTMLFLQNFEKAVKMFLMTTRGVKLLVSEVSDFLMYPIEVMADFLLPLWRFAADTTEALYNTGLVTIEFLNSEVGLLVEDLITPLEDLYSYVLSSATLVHPILKSLWDLCLFSIQSFLTLASYLGALFCEIYEVIESSFMVVVNTMTQLINLVRIKPQPSEFSLWHSLWKDLFSKVFRSIRSIISVLSAFVASCNRHRLSIYNYLRVILRKLSNRLGFSSANCSCCRSPQSNIHVKVELDVKECKNGDFCASPILSKGLCFKRNHLVEDLSLLKKLRINEIETCTDILEKDNNNELSKSISSNRFRCTPMKRTRENDVDEAIVSAPYKKIR</sequence>
<keyword evidence="2" id="KW-0812">Transmembrane</keyword>
<accession>A0A7J6FHU6</accession>
<evidence type="ECO:0000313" key="3">
    <source>
        <dbReference type="EMBL" id="KAF4370272.1"/>
    </source>
</evidence>
<comment type="caution">
    <text evidence="3">The sequence shown here is derived from an EMBL/GenBank/DDBJ whole genome shotgun (WGS) entry which is preliminary data.</text>
</comment>
<keyword evidence="4" id="KW-1185">Reference proteome</keyword>
<dbReference type="AlphaFoldDB" id="A0A7J6FHU6"/>
<reference evidence="3 4" key="1">
    <citation type="journal article" date="2020" name="bioRxiv">
        <title>Sequence and annotation of 42 cannabis genomes reveals extensive copy number variation in cannabinoid synthesis and pathogen resistance genes.</title>
        <authorList>
            <person name="Mckernan K.J."/>
            <person name="Helbert Y."/>
            <person name="Kane L.T."/>
            <person name="Ebling H."/>
            <person name="Zhang L."/>
            <person name="Liu B."/>
            <person name="Eaton Z."/>
            <person name="Mclaughlin S."/>
            <person name="Kingan S."/>
            <person name="Baybayan P."/>
            <person name="Concepcion G."/>
            <person name="Jordan M."/>
            <person name="Riva A."/>
            <person name="Barbazuk W."/>
            <person name="Harkins T."/>
        </authorList>
    </citation>
    <scope>NUCLEOTIDE SEQUENCE [LARGE SCALE GENOMIC DNA]</scope>
    <source>
        <strain evidence="4">cv. Jamaican Lion 4</strain>
        <tissue evidence="3">Leaf</tissue>
    </source>
</reference>
<dbReference type="EMBL" id="JAATIQ010000206">
    <property type="protein sequence ID" value="KAF4370272.1"/>
    <property type="molecule type" value="Genomic_DNA"/>
</dbReference>
<feature type="transmembrane region" description="Helical" evidence="2">
    <location>
        <begin position="305"/>
        <end position="322"/>
    </location>
</feature>
<feature type="transmembrane region" description="Helical" evidence="2">
    <location>
        <begin position="329"/>
        <end position="350"/>
    </location>
</feature>
<proteinExistence type="predicted"/>
<protein>
    <submittedName>
        <fullName evidence="3">Uncharacterized protein</fullName>
    </submittedName>
</protein>